<organism evidence="10 11">
    <name type="scientific">Rattus norvegicus</name>
    <name type="common">Rat</name>
    <dbReference type="NCBI Taxonomy" id="10116"/>
    <lineage>
        <taxon>Eukaryota</taxon>
        <taxon>Metazoa</taxon>
        <taxon>Chordata</taxon>
        <taxon>Craniata</taxon>
        <taxon>Vertebrata</taxon>
        <taxon>Euteleostomi</taxon>
        <taxon>Mammalia</taxon>
        <taxon>Eutheria</taxon>
        <taxon>Euarchontoglires</taxon>
        <taxon>Glires</taxon>
        <taxon>Rodentia</taxon>
        <taxon>Myomorpha</taxon>
        <taxon>Muroidea</taxon>
        <taxon>Muridae</taxon>
        <taxon>Murinae</taxon>
        <taxon>Rattus</taxon>
    </lineage>
</organism>
<feature type="region of interest" description="Disordered" evidence="8">
    <location>
        <begin position="120"/>
        <end position="232"/>
    </location>
</feature>
<keyword evidence="4" id="KW-0804">Transcription</keyword>
<proteinExistence type="predicted"/>
<accession>A6K8K7</accession>
<dbReference type="PANTHER" id="PTHR11793:SF7">
    <property type="entry name" value="TRANSCRIPTION FACTOR E2-ALPHA"/>
    <property type="match status" value="1"/>
</dbReference>
<dbReference type="CDD" id="cd18943">
    <property type="entry name" value="bHLH_E-protein_E47-like"/>
    <property type="match status" value="1"/>
</dbReference>
<feature type="compositionally biased region" description="Low complexity" evidence="8">
    <location>
        <begin position="127"/>
        <end position="148"/>
    </location>
</feature>
<evidence type="ECO:0000256" key="1">
    <source>
        <dbReference type="ARBA" id="ARBA00004123"/>
    </source>
</evidence>
<feature type="domain" description="BHLH" evidence="9">
    <location>
        <begin position="248"/>
        <end position="301"/>
    </location>
</feature>
<dbReference type="AlphaFoldDB" id="A6K8K7"/>
<evidence type="ECO:0000259" key="9">
    <source>
        <dbReference type="PROSITE" id="PS50888"/>
    </source>
</evidence>
<dbReference type="Gene3D" id="4.10.280.10">
    <property type="entry name" value="Helix-loop-helix DNA-binding domain"/>
    <property type="match status" value="1"/>
</dbReference>
<dbReference type="FunFam" id="4.10.280.10:FF:000001">
    <property type="entry name" value="Putative transcription factor 12"/>
    <property type="match status" value="1"/>
</dbReference>
<feature type="compositionally biased region" description="Polar residues" evidence="8">
    <location>
        <begin position="56"/>
        <end position="71"/>
    </location>
</feature>
<protein>
    <recommendedName>
        <fullName evidence="6">Transcription factor E2-alpha</fullName>
    </recommendedName>
    <alternativeName>
        <fullName evidence="7">Transcription factor 3</fullName>
    </alternativeName>
</protein>
<dbReference type="EMBL" id="CH474029">
    <property type="protein sequence ID" value="EDL89277.1"/>
    <property type="molecule type" value="Genomic_DNA"/>
</dbReference>
<dbReference type="InterPro" id="IPR051098">
    <property type="entry name" value="NeuroDiff_E-box_TFs"/>
</dbReference>
<evidence type="ECO:0000256" key="8">
    <source>
        <dbReference type="SAM" id="MobiDB-lite"/>
    </source>
</evidence>
<dbReference type="GO" id="GO:0046983">
    <property type="term" value="F:protein dimerization activity"/>
    <property type="evidence" value="ECO:0007669"/>
    <property type="project" value="InterPro"/>
</dbReference>
<dbReference type="InterPro" id="IPR036638">
    <property type="entry name" value="HLH_DNA-bd_sf"/>
</dbReference>
<name>A6K8K7_RAT</name>
<comment type="subcellular location">
    <subcellularLocation>
        <location evidence="1">Nucleus</location>
    </subcellularLocation>
</comment>
<dbReference type="InterPro" id="IPR011598">
    <property type="entry name" value="bHLH_dom"/>
</dbReference>
<dbReference type="Pfam" id="PF00010">
    <property type="entry name" value="HLH"/>
    <property type="match status" value="1"/>
</dbReference>
<feature type="region of interest" description="Disordered" evidence="8">
    <location>
        <begin position="37"/>
        <end position="107"/>
    </location>
</feature>
<evidence type="ECO:0000256" key="4">
    <source>
        <dbReference type="ARBA" id="ARBA00023163"/>
    </source>
</evidence>
<evidence type="ECO:0000313" key="10">
    <source>
        <dbReference type="EMBL" id="EDL89277.1"/>
    </source>
</evidence>
<evidence type="ECO:0000256" key="5">
    <source>
        <dbReference type="ARBA" id="ARBA00023242"/>
    </source>
</evidence>
<evidence type="ECO:0000256" key="2">
    <source>
        <dbReference type="ARBA" id="ARBA00023015"/>
    </source>
</evidence>
<keyword evidence="2" id="KW-0805">Transcription regulation</keyword>
<dbReference type="PROSITE" id="PS50888">
    <property type="entry name" value="BHLH"/>
    <property type="match status" value="1"/>
</dbReference>
<dbReference type="SMART" id="SM00353">
    <property type="entry name" value="HLH"/>
    <property type="match status" value="1"/>
</dbReference>
<dbReference type="SUPFAM" id="SSF47459">
    <property type="entry name" value="HLH, helix-loop-helix DNA-binding domain"/>
    <property type="match status" value="1"/>
</dbReference>
<reference evidence="11" key="1">
    <citation type="submission" date="2005-09" db="EMBL/GenBank/DDBJ databases">
        <authorList>
            <person name="Mural R.J."/>
            <person name="Li P.W."/>
            <person name="Adams M.D."/>
            <person name="Amanatides P.G."/>
            <person name="Baden-Tillson H."/>
            <person name="Barnstead M."/>
            <person name="Chin S.H."/>
            <person name="Dew I."/>
            <person name="Evans C.A."/>
            <person name="Ferriera S."/>
            <person name="Flanigan M."/>
            <person name="Fosler C."/>
            <person name="Glodek A."/>
            <person name="Gu Z."/>
            <person name="Holt R.A."/>
            <person name="Jennings D."/>
            <person name="Kraft C.L."/>
            <person name="Lu F."/>
            <person name="Nguyen T."/>
            <person name="Nusskern D.R."/>
            <person name="Pfannkoch C.M."/>
            <person name="Sitter C."/>
            <person name="Sutton G.G."/>
            <person name="Venter J.C."/>
            <person name="Wang Z."/>
            <person name="Woodage T."/>
            <person name="Zheng X.H."/>
            <person name="Zhong F."/>
        </authorList>
    </citation>
    <scope>NUCLEOTIDE SEQUENCE [LARGE SCALE GENOMIC DNA]</scope>
    <source>
        <strain>BN</strain>
        <strain evidence="11">Sprague-Dawley</strain>
    </source>
</reference>
<dbReference type="GO" id="GO:0005634">
    <property type="term" value="C:nucleus"/>
    <property type="evidence" value="ECO:0007669"/>
    <property type="project" value="UniProtKB-SubCell"/>
</dbReference>
<dbReference type="PANTHER" id="PTHR11793">
    <property type="entry name" value="BASIC HELIX-LOOP-HELIX TRANSCRIPTION FACTOR"/>
    <property type="match status" value="1"/>
</dbReference>
<evidence type="ECO:0000313" key="11">
    <source>
        <dbReference type="Proteomes" id="UP000234681"/>
    </source>
</evidence>
<dbReference type="GO" id="GO:0003677">
    <property type="term" value="F:DNA binding"/>
    <property type="evidence" value="ECO:0007669"/>
    <property type="project" value="UniProtKB-KW"/>
</dbReference>
<keyword evidence="5" id="KW-0539">Nucleus</keyword>
<dbReference type="Proteomes" id="UP000234681">
    <property type="component" value="Chromosome 7"/>
</dbReference>
<sequence length="353" mass="37866">MMNQSQRMAPVGSDKELSDLLDFSMMFPLPVANGKGRPASLAGTQFAGSGLEDRPSSGSWGNSEQNSSSFDPSRAYSEGAHFSDSHSSLPPSTFLGAGLGGKGSERNAYATFGRDTSVGTLSQAGFLPGELGLSSPGPLSPSGVKSSSQYYTSFPSNPRRRAADGGLDTQPKKVRKVPPGLPSSVSGLGRAGVTAGASEIKREEKEDEEVTSVADAEEDKKDLKVPRTRTSSTDEVLSLEEKDLRDRERRMANNARERVRVRDINEAFRELGRMCQLHLKSDKAQTKLLILQQAVQVILGLEQQVRERNLNPKAACLKRREEEKVSGVVGDPQLALSAAHPGLGEAHNPAGHL</sequence>
<evidence type="ECO:0000256" key="3">
    <source>
        <dbReference type="ARBA" id="ARBA00023125"/>
    </source>
</evidence>
<evidence type="ECO:0000256" key="6">
    <source>
        <dbReference type="ARBA" id="ARBA00041064"/>
    </source>
</evidence>
<gene>
    <name evidence="10" type="primary">Tcfe2a</name>
    <name evidence="10" type="ORF">rCG_29494</name>
</gene>
<dbReference type="GO" id="GO:0045893">
    <property type="term" value="P:positive regulation of DNA-templated transcription"/>
    <property type="evidence" value="ECO:0007669"/>
    <property type="project" value="UniProtKB-ARBA"/>
</dbReference>
<keyword evidence="3" id="KW-0238">DNA-binding</keyword>
<evidence type="ECO:0000256" key="7">
    <source>
        <dbReference type="ARBA" id="ARBA00041234"/>
    </source>
</evidence>